<keyword evidence="4" id="KW-0812">Transmembrane</keyword>
<evidence type="ECO:0000313" key="6">
    <source>
        <dbReference type="EMBL" id="CEM61346.1"/>
    </source>
</evidence>
<keyword evidence="3" id="KW-0804">Transcription</keyword>
<dbReference type="AlphaFoldDB" id="A0A0B7GXI2"/>
<name>A0A0B7GXI2_TREPH</name>
<evidence type="ECO:0000313" key="7">
    <source>
        <dbReference type="EMBL" id="QEJ99362.1"/>
    </source>
</evidence>
<gene>
    <name evidence="7" type="ORF">FUT82_16135</name>
    <name evidence="6" type="ORF">TPHV1_180007</name>
</gene>
<evidence type="ECO:0000313" key="8">
    <source>
        <dbReference type="Proteomes" id="UP000042527"/>
    </source>
</evidence>
<protein>
    <submittedName>
        <fullName evidence="7">Response regulator transcription factor</fullName>
    </submittedName>
    <submittedName>
        <fullName evidence="6">Transcriptional regulator, LuxR family</fullName>
    </submittedName>
</protein>
<reference evidence="7 9" key="3">
    <citation type="submission" date="2019-08" db="EMBL/GenBank/DDBJ databases">
        <authorList>
            <person name="Kuhnert P."/>
        </authorList>
    </citation>
    <scope>NUCLEOTIDE SEQUENCE [LARGE SCALE GENOMIC DNA]</scope>
    <source>
        <strain evidence="7 9">B36.5</strain>
    </source>
</reference>
<reference evidence="8" key="2">
    <citation type="submission" date="2015-01" db="EMBL/GenBank/DDBJ databases">
        <authorList>
            <person name="Manzoor Shahid"/>
            <person name="Zubair Saima"/>
        </authorList>
    </citation>
    <scope>NUCLEOTIDE SEQUENCE [LARGE SCALE GENOMIC DNA]</scope>
    <source>
        <strain evidence="8">V1</strain>
    </source>
</reference>
<feature type="domain" description="HTH luxR-type" evidence="5">
    <location>
        <begin position="312"/>
        <end position="377"/>
    </location>
</feature>
<dbReference type="Pfam" id="PF00196">
    <property type="entry name" value="GerE"/>
    <property type="match status" value="1"/>
</dbReference>
<organism evidence="6 8">
    <name type="scientific">Treponema phagedenis</name>
    <dbReference type="NCBI Taxonomy" id="162"/>
    <lineage>
        <taxon>Bacteria</taxon>
        <taxon>Pseudomonadati</taxon>
        <taxon>Spirochaetota</taxon>
        <taxon>Spirochaetia</taxon>
        <taxon>Spirochaetales</taxon>
        <taxon>Treponemataceae</taxon>
        <taxon>Treponema</taxon>
    </lineage>
</organism>
<dbReference type="GO" id="GO:0006355">
    <property type="term" value="P:regulation of DNA-templated transcription"/>
    <property type="evidence" value="ECO:0007669"/>
    <property type="project" value="InterPro"/>
</dbReference>
<evidence type="ECO:0000256" key="1">
    <source>
        <dbReference type="ARBA" id="ARBA00023015"/>
    </source>
</evidence>
<evidence type="ECO:0000256" key="3">
    <source>
        <dbReference type="ARBA" id="ARBA00023163"/>
    </source>
</evidence>
<reference evidence="6" key="1">
    <citation type="submission" date="2015-01" db="EMBL/GenBank/DDBJ databases">
        <authorList>
            <person name="Xiang T."/>
            <person name="Song Y."/>
            <person name="Huang L."/>
            <person name="Wang B."/>
            <person name="Wu P."/>
        </authorList>
    </citation>
    <scope>NUCLEOTIDE SEQUENCE [LARGE SCALE GENOMIC DNA]</scope>
    <source>
        <strain evidence="6">V1</strain>
    </source>
</reference>
<dbReference type="CDD" id="cd06170">
    <property type="entry name" value="LuxR_C_like"/>
    <property type="match status" value="1"/>
</dbReference>
<dbReference type="Proteomes" id="UP000323594">
    <property type="component" value="Chromosome"/>
</dbReference>
<feature type="transmembrane region" description="Helical" evidence="4">
    <location>
        <begin position="269"/>
        <end position="293"/>
    </location>
</feature>
<proteinExistence type="predicted"/>
<dbReference type="RefSeq" id="WP_081718754.1">
    <property type="nucleotide sequence ID" value="NZ_CP031394.1"/>
</dbReference>
<dbReference type="SUPFAM" id="SSF46894">
    <property type="entry name" value="C-terminal effector domain of the bipartite response regulators"/>
    <property type="match status" value="1"/>
</dbReference>
<feature type="transmembrane region" description="Helical" evidence="4">
    <location>
        <begin position="21"/>
        <end position="39"/>
    </location>
</feature>
<dbReference type="InterPro" id="IPR000792">
    <property type="entry name" value="Tscrpt_reg_LuxR_C"/>
</dbReference>
<keyword evidence="2" id="KW-0238">DNA-binding</keyword>
<keyword evidence="4" id="KW-1133">Transmembrane helix</keyword>
<dbReference type="PROSITE" id="PS50043">
    <property type="entry name" value="HTH_LUXR_2"/>
    <property type="match status" value="1"/>
</dbReference>
<dbReference type="InterPro" id="IPR016032">
    <property type="entry name" value="Sig_transdc_resp-reg_C-effctor"/>
</dbReference>
<dbReference type="OrthoDB" id="359059at2"/>
<dbReference type="EMBL" id="CP042817">
    <property type="protein sequence ID" value="QEJ99362.1"/>
    <property type="molecule type" value="Genomic_DNA"/>
</dbReference>
<dbReference type="GO" id="GO:0003677">
    <property type="term" value="F:DNA binding"/>
    <property type="evidence" value="ECO:0007669"/>
    <property type="project" value="UniProtKB-KW"/>
</dbReference>
<evidence type="ECO:0000259" key="5">
    <source>
        <dbReference type="PROSITE" id="PS50043"/>
    </source>
</evidence>
<evidence type="ECO:0000256" key="4">
    <source>
        <dbReference type="SAM" id="Phobius"/>
    </source>
</evidence>
<sequence length="386" mass="45376">MLAFRILYRFNDKILKRLISTLLIICLVLLSVFLLSARLRQKKNQKLQKEFSFLLYQLNEIESYSFQVLANKALNRTFEEYINSDEVYQVSKWNTEFSTFTEGIIQKNPFVRDVIFFPLNDVKKKALTVREDLSFNEIQIMRTPFVRDKAKDLNGRFFWYTADNHLAGLRLIKNYRSNLPIGILCFYVNTEYILNLSEKLKYMGKVLILDVNTRAILFPSDLSDEKPLPAKPSGWYKGFSYHTVFSVSDSKEQNNALAIVSIDRPIIGFILYSHVSLYLFLFLLGVLILLYYLQRKQRQEKLQAQERELFFDCLKNFNLSKREYIILELICQGSTGKEIAYKLNLKEQTIKNYTSRLYKKLGVTGRVEACQRINSLIMEAKKTVKY</sequence>
<evidence type="ECO:0000313" key="9">
    <source>
        <dbReference type="Proteomes" id="UP000323594"/>
    </source>
</evidence>
<dbReference type="SMART" id="SM00421">
    <property type="entry name" value="HTH_LUXR"/>
    <property type="match status" value="1"/>
</dbReference>
<dbReference type="EMBL" id="CDNC01000010">
    <property type="protein sequence ID" value="CEM61346.1"/>
    <property type="molecule type" value="Genomic_DNA"/>
</dbReference>
<accession>A0A0B7GXI2</accession>
<dbReference type="PRINTS" id="PR00038">
    <property type="entry name" value="HTHLUXR"/>
</dbReference>
<keyword evidence="8" id="KW-1185">Reference proteome</keyword>
<keyword evidence="1" id="KW-0805">Transcription regulation</keyword>
<dbReference type="Gene3D" id="1.10.10.10">
    <property type="entry name" value="Winged helix-like DNA-binding domain superfamily/Winged helix DNA-binding domain"/>
    <property type="match status" value="1"/>
</dbReference>
<dbReference type="PANTHER" id="PTHR44688">
    <property type="entry name" value="DNA-BINDING TRANSCRIPTIONAL ACTIVATOR DEVR_DOSR"/>
    <property type="match status" value="1"/>
</dbReference>
<dbReference type="Proteomes" id="UP000042527">
    <property type="component" value="Unassembled WGS sequence"/>
</dbReference>
<evidence type="ECO:0000256" key="2">
    <source>
        <dbReference type="ARBA" id="ARBA00023125"/>
    </source>
</evidence>
<dbReference type="InterPro" id="IPR036388">
    <property type="entry name" value="WH-like_DNA-bd_sf"/>
</dbReference>
<keyword evidence="4" id="KW-0472">Membrane</keyword>
<dbReference type="PANTHER" id="PTHR44688:SF16">
    <property type="entry name" value="DNA-BINDING TRANSCRIPTIONAL ACTIVATOR DEVR_DOSR"/>
    <property type="match status" value="1"/>
</dbReference>